<protein>
    <submittedName>
        <fullName evidence="3">Uncharacterized protein</fullName>
    </submittedName>
</protein>
<dbReference type="Proteomes" id="UP000307440">
    <property type="component" value="Unassembled WGS sequence"/>
</dbReference>
<feature type="compositionally biased region" description="Polar residues" evidence="1">
    <location>
        <begin position="646"/>
        <end position="655"/>
    </location>
</feature>
<feature type="transmembrane region" description="Helical" evidence="2">
    <location>
        <begin position="21"/>
        <end position="40"/>
    </location>
</feature>
<dbReference type="PANTHER" id="PTHR34391:SF2">
    <property type="entry name" value="TRP C-TERMINAL DOMAIN-CONTAINING PROTEIN"/>
    <property type="match status" value="1"/>
</dbReference>
<feature type="transmembrane region" description="Helical" evidence="2">
    <location>
        <begin position="294"/>
        <end position="312"/>
    </location>
</feature>
<keyword evidence="2" id="KW-0472">Membrane</keyword>
<sequence length="663" mass="74278">MSFTLSWQGCKQQARLVWDRIAFSRLTIFYFIFSLLHFAIQLSLQIRAFTINANAASFLGDLLVKGNALSPELPLMRQDSVILCTWLPSNLNDEHQSCHTVWSPEAIDPDSQRLQDPATPFSSIAVPSSAPTILVPVATPSATITLLTPSRAGTLSRQTSTVIEFVTAAGPVPPRPTASGDDDDDDDDGNDDDDDDERKPVPSAVGLRSVGFGLANPRSFQMLNISAQTVYKRDLTINGPEGELVLSDVCLRTLNWPATQLHNTKREDIVFIAFQFWVLGMSVVALLNESIPHVLASLLTHVLVTAWAAFQITHTHNFRTSFNRIVSNGACNGLSLPDYWENRSRAEIPSLSLHAIALVVSAFLTWKLVKLYGWQTFKRVGASRQINRLYKIVLVLSITIQLALFFMFATVALWIDQLFNSVIGDLATFATLYKATSFATIVLLVPWLMMGWFSVRRELRLTMFFFLVLSILYLAGWGVMFFSTTFRWTFETWRFFAVMACASVFLTCMSFILGVVCRFNFGKGLLRYLNNSRDSVVEDDNDTSSIWDEKKDIENFIVPSFNSPVPTFSASYKTESFYSPDPKPHQDPPHYTRGAGSYESNSPIASPPPAVTRNLTDIPQVKRSDSNSSDRSHASIVRHLEETQHYRNNSQASKGSSKRWVIE</sequence>
<dbReference type="EMBL" id="ML210146">
    <property type="protein sequence ID" value="TFK30752.1"/>
    <property type="molecule type" value="Genomic_DNA"/>
</dbReference>
<dbReference type="GO" id="GO:0005794">
    <property type="term" value="C:Golgi apparatus"/>
    <property type="evidence" value="ECO:0007669"/>
    <property type="project" value="TreeGrafter"/>
</dbReference>
<evidence type="ECO:0000313" key="4">
    <source>
        <dbReference type="Proteomes" id="UP000307440"/>
    </source>
</evidence>
<keyword evidence="2" id="KW-0812">Transmembrane</keyword>
<feature type="transmembrane region" description="Helical" evidence="2">
    <location>
        <begin position="269"/>
        <end position="287"/>
    </location>
</feature>
<feature type="compositionally biased region" description="Basic and acidic residues" evidence="1">
    <location>
        <begin position="620"/>
        <end position="645"/>
    </location>
</feature>
<dbReference type="OrthoDB" id="2448307at2759"/>
<feature type="transmembrane region" description="Helical" evidence="2">
    <location>
        <begin position="351"/>
        <end position="369"/>
    </location>
</feature>
<accession>A0A5C3LDM6</accession>
<keyword evidence="2" id="KW-1133">Transmembrane helix</keyword>
<proteinExistence type="predicted"/>
<feature type="transmembrane region" description="Helical" evidence="2">
    <location>
        <begin position="495"/>
        <end position="517"/>
    </location>
</feature>
<feature type="transmembrane region" description="Helical" evidence="2">
    <location>
        <begin position="389"/>
        <end position="415"/>
    </location>
</feature>
<dbReference type="STRING" id="230819.A0A5C3LDM6"/>
<gene>
    <name evidence="3" type="ORF">FA15DRAFT_608211</name>
</gene>
<feature type="region of interest" description="Disordered" evidence="1">
    <location>
        <begin position="165"/>
        <end position="203"/>
    </location>
</feature>
<name>A0A5C3LDM6_COPMA</name>
<feature type="region of interest" description="Disordered" evidence="1">
    <location>
        <begin position="576"/>
        <end position="663"/>
    </location>
</feature>
<dbReference type="PANTHER" id="PTHR34391">
    <property type="entry name" value="UPF0658 GOLGI APPARATUS MEMBRANE PROTEIN C1952.10C-RELATED"/>
    <property type="match status" value="1"/>
</dbReference>
<feature type="compositionally biased region" description="Acidic residues" evidence="1">
    <location>
        <begin position="180"/>
        <end position="196"/>
    </location>
</feature>
<evidence type="ECO:0000256" key="2">
    <source>
        <dbReference type="SAM" id="Phobius"/>
    </source>
</evidence>
<keyword evidence="4" id="KW-1185">Reference proteome</keyword>
<reference evidence="3 4" key="1">
    <citation type="journal article" date="2019" name="Nat. Ecol. Evol.">
        <title>Megaphylogeny resolves global patterns of mushroom evolution.</title>
        <authorList>
            <person name="Varga T."/>
            <person name="Krizsan K."/>
            <person name="Foldi C."/>
            <person name="Dima B."/>
            <person name="Sanchez-Garcia M."/>
            <person name="Sanchez-Ramirez S."/>
            <person name="Szollosi G.J."/>
            <person name="Szarkandi J.G."/>
            <person name="Papp V."/>
            <person name="Albert L."/>
            <person name="Andreopoulos W."/>
            <person name="Angelini C."/>
            <person name="Antonin V."/>
            <person name="Barry K.W."/>
            <person name="Bougher N.L."/>
            <person name="Buchanan P."/>
            <person name="Buyck B."/>
            <person name="Bense V."/>
            <person name="Catcheside P."/>
            <person name="Chovatia M."/>
            <person name="Cooper J."/>
            <person name="Damon W."/>
            <person name="Desjardin D."/>
            <person name="Finy P."/>
            <person name="Geml J."/>
            <person name="Haridas S."/>
            <person name="Hughes K."/>
            <person name="Justo A."/>
            <person name="Karasinski D."/>
            <person name="Kautmanova I."/>
            <person name="Kiss B."/>
            <person name="Kocsube S."/>
            <person name="Kotiranta H."/>
            <person name="LaButti K.M."/>
            <person name="Lechner B.E."/>
            <person name="Liimatainen K."/>
            <person name="Lipzen A."/>
            <person name="Lukacs Z."/>
            <person name="Mihaltcheva S."/>
            <person name="Morgado L.N."/>
            <person name="Niskanen T."/>
            <person name="Noordeloos M.E."/>
            <person name="Ohm R.A."/>
            <person name="Ortiz-Santana B."/>
            <person name="Ovrebo C."/>
            <person name="Racz N."/>
            <person name="Riley R."/>
            <person name="Savchenko A."/>
            <person name="Shiryaev A."/>
            <person name="Soop K."/>
            <person name="Spirin V."/>
            <person name="Szebenyi C."/>
            <person name="Tomsovsky M."/>
            <person name="Tulloss R.E."/>
            <person name="Uehling J."/>
            <person name="Grigoriev I.V."/>
            <person name="Vagvolgyi C."/>
            <person name="Papp T."/>
            <person name="Martin F.M."/>
            <person name="Miettinen O."/>
            <person name="Hibbett D.S."/>
            <person name="Nagy L.G."/>
        </authorList>
    </citation>
    <scope>NUCLEOTIDE SEQUENCE [LARGE SCALE GENOMIC DNA]</scope>
    <source>
        <strain evidence="3 4">CBS 121175</strain>
    </source>
</reference>
<evidence type="ECO:0000256" key="1">
    <source>
        <dbReference type="SAM" id="MobiDB-lite"/>
    </source>
</evidence>
<dbReference type="AlphaFoldDB" id="A0A5C3LDM6"/>
<organism evidence="3 4">
    <name type="scientific">Coprinopsis marcescibilis</name>
    <name type="common">Agaric fungus</name>
    <name type="synonym">Psathyrella marcescibilis</name>
    <dbReference type="NCBI Taxonomy" id="230819"/>
    <lineage>
        <taxon>Eukaryota</taxon>
        <taxon>Fungi</taxon>
        <taxon>Dikarya</taxon>
        <taxon>Basidiomycota</taxon>
        <taxon>Agaricomycotina</taxon>
        <taxon>Agaricomycetes</taxon>
        <taxon>Agaricomycetidae</taxon>
        <taxon>Agaricales</taxon>
        <taxon>Agaricineae</taxon>
        <taxon>Psathyrellaceae</taxon>
        <taxon>Coprinopsis</taxon>
    </lineage>
</organism>
<feature type="transmembrane region" description="Helical" evidence="2">
    <location>
        <begin position="435"/>
        <end position="455"/>
    </location>
</feature>
<dbReference type="InterPro" id="IPR040410">
    <property type="entry name" value="UPF0658_Golgi"/>
</dbReference>
<evidence type="ECO:0000313" key="3">
    <source>
        <dbReference type="EMBL" id="TFK30752.1"/>
    </source>
</evidence>
<feature type="transmembrane region" description="Helical" evidence="2">
    <location>
        <begin position="462"/>
        <end position="483"/>
    </location>
</feature>